<name>A0A0C9MYV5_SPHPI</name>
<dbReference type="InterPro" id="IPR019941">
    <property type="entry name" value="Tscrpt_reg_LuxR_HchA-assoc"/>
</dbReference>
<evidence type="ECO:0000256" key="3">
    <source>
        <dbReference type="ARBA" id="ARBA00023163"/>
    </source>
</evidence>
<reference evidence="5 6" key="1">
    <citation type="submission" date="2014-08" db="EMBL/GenBank/DDBJ databases">
        <title>Whole genome shotgun sequence of Sphingomonas paucimobilis NBRC 13935.</title>
        <authorList>
            <person name="Hosoyama A."/>
            <person name="Hashimoto M."/>
            <person name="Hosoyama Y."/>
            <person name="Noguchi M."/>
            <person name="Uohara A."/>
            <person name="Ohji S."/>
            <person name="Katano-Makiyama Y."/>
            <person name="Ichikawa N."/>
            <person name="Kimura A."/>
            <person name="Yamazoe A."/>
            <person name="Fujita N."/>
        </authorList>
    </citation>
    <scope>NUCLEOTIDE SEQUENCE [LARGE SCALE GENOMIC DNA]</scope>
    <source>
        <strain evidence="5 6">NBRC 13935</strain>
    </source>
</reference>
<dbReference type="SUPFAM" id="SSF75516">
    <property type="entry name" value="Pheromone-binding domain of LuxR-like quorum-sensing transcription factors"/>
    <property type="match status" value="1"/>
</dbReference>
<dbReference type="SUPFAM" id="SSF46894">
    <property type="entry name" value="C-terminal effector domain of the bipartite response regulators"/>
    <property type="match status" value="1"/>
</dbReference>
<dbReference type="SMART" id="SM00421">
    <property type="entry name" value="HTH_LUXR"/>
    <property type="match status" value="1"/>
</dbReference>
<dbReference type="EMBL" id="BBJS01000064">
    <property type="protein sequence ID" value="GAN15756.1"/>
    <property type="molecule type" value="Genomic_DNA"/>
</dbReference>
<dbReference type="Gene3D" id="1.10.10.10">
    <property type="entry name" value="Winged helix-like DNA-binding domain superfamily/Winged helix DNA-binding domain"/>
    <property type="match status" value="1"/>
</dbReference>
<dbReference type="InterPro" id="IPR036693">
    <property type="entry name" value="TF_LuxR_autoind-bd_dom_sf"/>
</dbReference>
<dbReference type="GO" id="GO:0003677">
    <property type="term" value="F:DNA binding"/>
    <property type="evidence" value="ECO:0007669"/>
    <property type="project" value="UniProtKB-KW"/>
</dbReference>
<dbReference type="PRINTS" id="PR00038">
    <property type="entry name" value="HTHLUXR"/>
</dbReference>
<dbReference type="RefSeq" id="WP_007407057.1">
    <property type="nucleotide sequence ID" value="NZ_BBJS01000064.1"/>
</dbReference>
<feature type="domain" description="HTH luxR-type" evidence="4">
    <location>
        <begin position="170"/>
        <end position="235"/>
    </location>
</feature>
<dbReference type="PANTHER" id="PTHR44688:SF16">
    <property type="entry name" value="DNA-BINDING TRANSCRIPTIONAL ACTIVATOR DEVR_DOSR"/>
    <property type="match status" value="1"/>
</dbReference>
<dbReference type="InterPro" id="IPR036388">
    <property type="entry name" value="WH-like_DNA-bd_sf"/>
</dbReference>
<evidence type="ECO:0000256" key="1">
    <source>
        <dbReference type="ARBA" id="ARBA00023015"/>
    </source>
</evidence>
<evidence type="ECO:0000259" key="4">
    <source>
        <dbReference type="PROSITE" id="PS50043"/>
    </source>
</evidence>
<dbReference type="InterPro" id="IPR005143">
    <property type="entry name" value="TF_LuxR_autoind-bd_dom"/>
</dbReference>
<dbReference type="Pfam" id="PF00196">
    <property type="entry name" value="GerE"/>
    <property type="match status" value="1"/>
</dbReference>
<dbReference type="AlphaFoldDB" id="A0A0C9MYV5"/>
<dbReference type="PROSITE" id="PS50043">
    <property type="entry name" value="HTH_LUXR_2"/>
    <property type="match status" value="1"/>
</dbReference>
<organism evidence="5 6">
    <name type="scientific">Sphingomonas paucimobilis NBRC 13935</name>
    <dbReference type="NCBI Taxonomy" id="1219050"/>
    <lineage>
        <taxon>Bacteria</taxon>
        <taxon>Pseudomonadati</taxon>
        <taxon>Pseudomonadota</taxon>
        <taxon>Alphaproteobacteria</taxon>
        <taxon>Sphingomonadales</taxon>
        <taxon>Sphingomonadaceae</taxon>
        <taxon>Sphingomonas</taxon>
    </lineage>
</organism>
<keyword evidence="3" id="KW-0804">Transcription</keyword>
<dbReference type="InterPro" id="IPR016032">
    <property type="entry name" value="Sig_transdc_resp-reg_C-effctor"/>
</dbReference>
<dbReference type="Pfam" id="PF03472">
    <property type="entry name" value="Autoind_bind"/>
    <property type="match status" value="1"/>
</dbReference>
<protein>
    <submittedName>
        <fullName evidence="5">DNA, contig: SP664</fullName>
    </submittedName>
</protein>
<gene>
    <name evidence="5" type="ORF">SP6_64_00110</name>
</gene>
<dbReference type="GeneID" id="78528045"/>
<dbReference type="Gene3D" id="3.30.450.80">
    <property type="entry name" value="Transcription factor LuxR-like, autoinducer-binding domain"/>
    <property type="match status" value="1"/>
</dbReference>
<dbReference type="CDD" id="cd06170">
    <property type="entry name" value="LuxR_C_like"/>
    <property type="match status" value="1"/>
</dbReference>
<sequence length="239" mass="25435">MSGAALAGAAAAVAAIEHSMDAETLHATVRAYAAPFGYGRFVIYTAPPPGDGAVDRILWLEGDWFGNGHRVNAATYLARCPVNRHVLETDRPFFWTKNGTADAETYRVVPHPKGPGIHGLQVPIFSHVGLAGAVSFGGRTIDSAIDTRLALTLVGTAAFHVAERLAGSVVAHAMPQLSAREREVIRWIASGRRQADVAALLGLSERTIENHLRRIRNRLGAASTAQAIHLLVRSGNLGA</sequence>
<proteinExistence type="predicted"/>
<comment type="caution">
    <text evidence="5">The sequence shown here is derived from an EMBL/GenBank/DDBJ whole genome shotgun (WGS) entry which is preliminary data.</text>
</comment>
<dbReference type="PANTHER" id="PTHR44688">
    <property type="entry name" value="DNA-BINDING TRANSCRIPTIONAL ACTIVATOR DEVR_DOSR"/>
    <property type="match status" value="1"/>
</dbReference>
<keyword evidence="6" id="KW-1185">Reference proteome</keyword>
<dbReference type="InterPro" id="IPR000792">
    <property type="entry name" value="Tscrpt_reg_LuxR_C"/>
</dbReference>
<evidence type="ECO:0000313" key="5">
    <source>
        <dbReference type="EMBL" id="GAN15756.1"/>
    </source>
</evidence>
<dbReference type="Proteomes" id="UP000032025">
    <property type="component" value="Unassembled WGS sequence"/>
</dbReference>
<dbReference type="NCBIfam" id="TIGR03541">
    <property type="entry name" value="reg_near_HchA"/>
    <property type="match status" value="1"/>
</dbReference>
<dbReference type="GO" id="GO:0006355">
    <property type="term" value="P:regulation of DNA-templated transcription"/>
    <property type="evidence" value="ECO:0007669"/>
    <property type="project" value="InterPro"/>
</dbReference>
<keyword evidence="2" id="KW-0238">DNA-binding</keyword>
<evidence type="ECO:0000313" key="6">
    <source>
        <dbReference type="Proteomes" id="UP000032025"/>
    </source>
</evidence>
<accession>A0A0C9MYV5</accession>
<keyword evidence="1" id="KW-0805">Transcription regulation</keyword>
<evidence type="ECO:0000256" key="2">
    <source>
        <dbReference type="ARBA" id="ARBA00023125"/>
    </source>
</evidence>